<dbReference type="EMBL" id="JARAOO010000007">
    <property type="protein sequence ID" value="KAJ7961865.1"/>
    <property type="molecule type" value="Genomic_DNA"/>
</dbReference>
<evidence type="ECO:0000256" key="1">
    <source>
        <dbReference type="SAM" id="MobiDB-lite"/>
    </source>
</evidence>
<organism evidence="2 3">
    <name type="scientific">Quillaja saponaria</name>
    <name type="common">Soap bark tree</name>
    <dbReference type="NCBI Taxonomy" id="32244"/>
    <lineage>
        <taxon>Eukaryota</taxon>
        <taxon>Viridiplantae</taxon>
        <taxon>Streptophyta</taxon>
        <taxon>Embryophyta</taxon>
        <taxon>Tracheophyta</taxon>
        <taxon>Spermatophyta</taxon>
        <taxon>Magnoliopsida</taxon>
        <taxon>eudicotyledons</taxon>
        <taxon>Gunneridae</taxon>
        <taxon>Pentapetalae</taxon>
        <taxon>rosids</taxon>
        <taxon>fabids</taxon>
        <taxon>Fabales</taxon>
        <taxon>Quillajaceae</taxon>
        <taxon>Quillaja</taxon>
    </lineage>
</organism>
<feature type="compositionally biased region" description="Low complexity" evidence="1">
    <location>
        <begin position="205"/>
        <end position="221"/>
    </location>
</feature>
<proteinExistence type="predicted"/>
<dbReference type="PANTHER" id="PTHR31949:SF3">
    <property type="entry name" value="RUN_FYVE DOMAIN PROTEIN"/>
    <property type="match status" value="1"/>
</dbReference>
<evidence type="ECO:0000313" key="2">
    <source>
        <dbReference type="EMBL" id="KAJ7961865.1"/>
    </source>
</evidence>
<feature type="region of interest" description="Disordered" evidence="1">
    <location>
        <begin position="1"/>
        <end position="21"/>
    </location>
</feature>
<dbReference type="Proteomes" id="UP001163823">
    <property type="component" value="Chromosome 7"/>
</dbReference>
<keyword evidence="3" id="KW-1185">Reference proteome</keyword>
<dbReference type="KEGG" id="qsa:O6P43_017164"/>
<reference evidence="2" key="1">
    <citation type="journal article" date="2023" name="Science">
        <title>Elucidation of the pathway for biosynthesis of saponin adjuvants from the soapbark tree.</title>
        <authorList>
            <person name="Reed J."/>
            <person name="Orme A."/>
            <person name="El-Demerdash A."/>
            <person name="Owen C."/>
            <person name="Martin L.B.B."/>
            <person name="Misra R.C."/>
            <person name="Kikuchi S."/>
            <person name="Rejzek M."/>
            <person name="Martin A.C."/>
            <person name="Harkess A."/>
            <person name="Leebens-Mack J."/>
            <person name="Louveau T."/>
            <person name="Stephenson M.J."/>
            <person name="Osbourn A."/>
        </authorList>
    </citation>
    <scope>NUCLEOTIDE SEQUENCE</scope>
    <source>
        <strain evidence="2">S10</strain>
    </source>
</reference>
<dbReference type="GO" id="GO:0043622">
    <property type="term" value="P:cortical microtubule organization"/>
    <property type="evidence" value="ECO:0007669"/>
    <property type="project" value="TreeGrafter"/>
</dbReference>
<feature type="compositionally biased region" description="Polar residues" evidence="1">
    <location>
        <begin position="133"/>
        <end position="171"/>
    </location>
</feature>
<dbReference type="PANTHER" id="PTHR31949">
    <property type="entry name" value="GASTRIC MUCIN-LIKE PROTEIN"/>
    <property type="match status" value="1"/>
</dbReference>
<evidence type="ECO:0000313" key="3">
    <source>
        <dbReference type="Proteomes" id="UP001163823"/>
    </source>
</evidence>
<comment type="caution">
    <text evidence="2">The sequence shown here is derived from an EMBL/GenBank/DDBJ whole genome shotgun (WGS) entry which is preliminary data.</text>
</comment>
<feature type="compositionally biased region" description="Polar residues" evidence="1">
    <location>
        <begin position="243"/>
        <end position="261"/>
    </location>
</feature>
<name>A0AAD7LPD6_QUISA</name>
<feature type="region of interest" description="Disordered" evidence="1">
    <location>
        <begin position="371"/>
        <end position="399"/>
    </location>
</feature>
<dbReference type="GO" id="GO:0055028">
    <property type="term" value="C:cortical microtubule"/>
    <property type="evidence" value="ECO:0007669"/>
    <property type="project" value="TreeGrafter"/>
</dbReference>
<feature type="compositionally biased region" description="Low complexity" evidence="1">
    <location>
        <begin position="172"/>
        <end position="189"/>
    </location>
</feature>
<accession>A0AAD7LPD6</accession>
<gene>
    <name evidence="2" type="ORF">O6P43_017164</name>
</gene>
<protein>
    <submittedName>
        <fullName evidence="2">Proline-rich family protein</fullName>
    </submittedName>
</protein>
<feature type="compositionally biased region" description="Low complexity" evidence="1">
    <location>
        <begin position="342"/>
        <end position="352"/>
    </location>
</feature>
<feature type="compositionally biased region" description="Polar residues" evidence="1">
    <location>
        <begin position="315"/>
        <end position="334"/>
    </location>
</feature>
<feature type="compositionally biased region" description="Low complexity" evidence="1">
    <location>
        <begin position="281"/>
        <end position="308"/>
    </location>
</feature>
<feature type="region of interest" description="Disordered" evidence="1">
    <location>
        <begin position="110"/>
        <end position="358"/>
    </location>
</feature>
<feature type="compositionally biased region" description="Polar residues" evidence="1">
    <location>
        <begin position="379"/>
        <end position="399"/>
    </location>
</feature>
<dbReference type="AlphaFoldDB" id="A0AAD7LPD6"/>
<sequence>MPASPALRCTPGGELRVDSHKRRHSLESGLLFSNKDDDLTLFSEMQSKERGSFLLQSTDDFEDTFSSKLRHFADIKLGISVPVRGESSDLLNADGEKNDYDWLLTPPDTPLFRSLDDEPPSINVATRGRPQSKPISISRSSTMEKSYRSSRGSASPNRLSPSPRSGSNTFQSRGRPSSVSHSSPTPTVRHATPSQKPSPPPNKHSTPAPRSSTPTPRRMSTGSNGATVSSGIRGISPVKESRGTSASPKTRAWQTNISGFSSEAPPNLRTSLADRPASYVRGSSPASRSSRGSSPASRNSRGSSPASRNGRDLSSKFNRQSMSPTASRSGSSFYSHDRDQLSSHSKGSVASSGDDDVDSLQSIQVGSLDRLASRRIGPSPNNKALSFSKKSTKMVSSNSAPKRLFDSALRQMDHQKSPQNMFRPLLSSVPSTSLYVGKSNSAYRPLVSKNSSVKTNSNEHSDQGTSFALDIEDHNQDDMASESEKVPFPDLPEEVFAFDKIDVVNENIAQAMEGSLDICHGEFIKCPNIDCVPVDSEDSVHSAVDTVIYTSRKASHIKDDISGLDNFKDTAICSTCGYQYEAIDRADWDGKLCPDCSRKGMLLRVIVPETSVVVAGKSLVLSIKTSTEEKPSIEMEPMMAVPELPQDTNVDESWLSPGEQAVEESQTSCIKLTQNHTLENRLPRSLVEECEQILPNQQEMGQPTRYTIANNEADGQLFYHSKDHPNLNADISEGTGISVLLNRSNSSRGPVIQGRTFTASTIPYDDLFFARDSVNSMRGAAGHGSFSASSSVDFSSARQTEILVQRQLSGRQLDVDCYGHVINMKPQSIGSSFSGTSNHSHQVLGLAVSTHEDSSCNMGYNIVEETPIASHEQASEYVGTDATDTSLKSSIVVEDKFEHTSNIEVSVMTPGPSVDEEA</sequence>